<evidence type="ECO:0000256" key="7">
    <source>
        <dbReference type="RuleBase" id="RU000488"/>
    </source>
</evidence>
<comment type="similarity">
    <text evidence="7">Belongs to the mitochondrial carrier (TC 2.A.29) family.</text>
</comment>
<proteinExistence type="inferred from homology"/>
<keyword evidence="5 6" id="KW-0472">Membrane</keyword>
<dbReference type="GO" id="GO:0055085">
    <property type="term" value="P:transmembrane transport"/>
    <property type="evidence" value="ECO:0007669"/>
    <property type="project" value="InterPro"/>
</dbReference>
<gene>
    <name evidence="9" type="ORF">BSTOLATCC_MIC14480</name>
</gene>
<dbReference type="Proteomes" id="UP001162131">
    <property type="component" value="Unassembled WGS sequence"/>
</dbReference>
<keyword evidence="8" id="KW-1133">Transmembrane helix</keyword>
<dbReference type="Pfam" id="PF00153">
    <property type="entry name" value="Mito_carr"/>
    <property type="match status" value="3"/>
</dbReference>
<dbReference type="AlphaFoldDB" id="A0AAU9IVI6"/>
<evidence type="ECO:0000256" key="2">
    <source>
        <dbReference type="ARBA" id="ARBA00022448"/>
    </source>
</evidence>
<comment type="subcellular location">
    <subcellularLocation>
        <location evidence="1">Membrane</location>
        <topology evidence="1">Multi-pass membrane protein</topology>
    </subcellularLocation>
</comment>
<dbReference type="PROSITE" id="PS50920">
    <property type="entry name" value="SOLCAR"/>
    <property type="match status" value="3"/>
</dbReference>
<comment type="caution">
    <text evidence="9">The sequence shown here is derived from an EMBL/GenBank/DDBJ whole genome shotgun (WGS) entry which is preliminary data.</text>
</comment>
<dbReference type="PRINTS" id="PR00926">
    <property type="entry name" value="MITOCARRIER"/>
</dbReference>
<feature type="repeat" description="Solcar" evidence="6">
    <location>
        <begin position="7"/>
        <end position="93"/>
    </location>
</feature>
<evidence type="ECO:0000256" key="6">
    <source>
        <dbReference type="PROSITE-ProRule" id="PRU00282"/>
    </source>
</evidence>
<dbReference type="Gene3D" id="1.50.40.10">
    <property type="entry name" value="Mitochondrial carrier domain"/>
    <property type="match status" value="1"/>
</dbReference>
<evidence type="ECO:0000256" key="3">
    <source>
        <dbReference type="ARBA" id="ARBA00022692"/>
    </source>
</evidence>
<dbReference type="GO" id="GO:0016020">
    <property type="term" value="C:membrane"/>
    <property type="evidence" value="ECO:0007669"/>
    <property type="project" value="UniProtKB-SubCell"/>
</dbReference>
<dbReference type="InterPro" id="IPR023395">
    <property type="entry name" value="MCP_dom_sf"/>
</dbReference>
<dbReference type="PANTHER" id="PTHR24089">
    <property type="entry name" value="SOLUTE CARRIER FAMILY 25"/>
    <property type="match status" value="1"/>
</dbReference>
<evidence type="ECO:0000313" key="10">
    <source>
        <dbReference type="Proteomes" id="UP001162131"/>
    </source>
</evidence>
<feature type="repeat" description="Solcar" evidence="6">
    <location>
        <begin position="105"/>
        <end position="191"/>
    </location>
</feature>
<dbReference type="InterPro" id="IPR002067">
    <property type="entry name" value="MCP"/>
</dbReference>
<dbReference type="SUPFAM" id="SSF103506">
    <property type="entry name" value="Mitochondrial carrier"/>
    <property type="match status" value="1"/>
</dbReference>
<feature type="transmembrane region" description="Helical" evidence="8">
    <location>
        <begin position="106"/>
        <end position="126"/>
    </location>
</feature>
<keyword evidence="4" id="KW-0677">Repeat</keyword>
<feature type="repeat" description="Solcar" evidence="6">
    <location>
        <begin position="195"/>
        <end position="293"/>
    </location>
</feature>
<sequence length="305" mass="34432">MEALFTKEEMNKFISGGAAGAVAKCVIAPLDRVKVLFQATTRRFTVNNALLEMIRISREEGIRAFWKGNYAMMLRIIPYSAIQFTTYDYYKKQIFESDRSFSKTKLMLFNFMPGALAGATAVLMTYPFEVTRTRLAIQTTSQVYKGVSHAFWTIGKAEGMKGLFNGFYPTICGIAIYSGVSFSLYFTSKEVIGHSGNLEHFLFGAAAGIIGQLSAYPFDVVRKRMQAHGFIEKVSSFRATHNEEELKSMLSYWKMIVRGEGLRGLFKGFSMNIVKSPIASGIVHTTNEVMNHYFEDYSEKEKSYL</sequence>
<keyword evidence="10" id="KW-1185">Reference proteome</keyword>
<keyword evidence="2 7" id="KW-0813">Transport</keyword>
<feature type="transmembrane region" description="Helical" evidence="8">
    <location>
        <begin position="198"/>
        <end position="218"/>
    </location>
</feature>
<evidence type="ECO:0000256" key="4">
    <source>
        <dbReference type="ARBA" id="ARBA00022737"/>
    </source>
</evidence>
<dbReference type="InterPro" id="IPR018108">
    <property type="entry name" value="MCP_transmembrane"/>
</dbReference>
<evidence type="ECO:0008006" key="11">
    <source>
        <dbReference type="Google" id="ProtNLM"/>
    </source>
</evidence>
<accession>A0AAU9IVI6</accession>
<keyword evidence="3 6" id="KW-0812">Transmembrane</keyword>
<organism evidence="9 10">
    <name type="scientific">Blepharisma stoltei</name>
    <dbReference type="NCBI Taxonomy" id="1481888"/>
    <lineage>
        <taxon>Eukaryota</taxon>
        <taxon>Sar</taxon>
        <taxon>Alveolata</taxon>
        <taxon>Ciliophora</taxon>
        <taxon>Postciliodesmatophora</taxon>
        <taxon>Heterotrichea</taxon>
        <taxon>Heterotrichida</taxon>
        <taxon>Blepharismidae</taxon>
        <taxon>Blepharisma</taxon>
    </lineage>
</organism>
<protein>
    <recommendedName>
        <fullName evidence="11">Mitochondrial carrier protein</fullName>
    </recommendedName>
</protein>
<evidence type="ECO:0000313" key="9">
    <source>
        <dbReference type="EMBL" id="CAG9315730.1"/>
    </source>
</evidence>
<feature type="transmembrane region" description="Helical" evidence="8">
    <location>
        <begin position="166"/>
        <end position="186"/>
    </location>
</feature>
<evidence type="ECO:0000256" key="5">
    <source>
        <dbReference type="ARBA" id="ARBA00023136"/>
    </source>
</evidence>
<dbReference type="EMBL" id="CAJZBQ010000014">
    <property type="protein sequence ID" value="CAG9315730.1"/>
    <property type="molecule type" value="Genomic_DNA"/>
</dbReference>
<evidence type="ECO:0000256" key="1">
    <source>
        <dbReference type="ARBA" id="ARBA00004141"/>
    </source>
</evidence>
<evidence type="ECO:0000256" key="8">
    <source>
        <dbReference type="SAM" id="Phobius"/>
    </source>
</evidence>
<reference evidence="9" key="1">
    <citation type="submission" date="2021-09" db="EMBL/GenBank/DDBJ databases">
        <authorList>
            <consortium name="AG Swart"/>
            <person name="Singh M."/>
            <person name="Singh A."/>
            <person name="Seah K."/>
            <person name="Emmerich C."/>
        </authorList>
    </citation>
    <scope>NUCLEOTIDE SEQUENCE</scope>
    <source>
        <strain evidence="9">ATCC30299</strain>
    </source>
</reference>
<name>A0AAU9IVI6_9CILI</name>